<proteinExistence type="predicted"/>
<dbReference type="EMBL" id="PDJI01000004">
    <property type="protein sequence ID" value="PFG39932.1"/>
    <property type="molecule type" value="Genomic_DNA"/>
</dbReference>
<evidence type="ECO:0000256" key="1">
    <source>
        <dbReference type="SAM" id="MobiDB-lite"/>
    </source>
</evidence>
<dbReference type="Proteomes" id="UP000222106">
    <property type="component" value="Unassembled WGS sequence"/>
</dbReference>
<sequence>MSKRLTCMSLACAVALIVSACTASDTATPDNTVVASESAPVVSKPEPSAVASTSRAPAAEGGDCPDLEFAQAGDPEAVAGWKQQVPVDGGTREFANGTAILDDAGIPVEYTVAAGDVGAFIAERFCVNLSYLNAINGVRRNGATNLDPGDTLNLDAHTILSVGDEQCVVLQNRPPSPMPPQR</sequence>
<evidence type="ECO:0000313" key="5">
    <source>
        <dbReference type="Proteomes" id="UP000222106"/>
    </source>
</evidence>
<evidence type="ECO:0000259" key="3">
    <source>
        <dbReference type="PROSITE" id="PS51782"/>
    </source>
</evidence>
<dbReference type="AlphaFoldDB" id="A0A2A9ENV1"/>
<evidence type="ECO:0000256" key="2">
    <source>
        <dbReference type="SAM" id="SignalP"/>
    </source>
</evidence>
<dbReference type="InterPro" id="IPR036779">
    <property type="entry name" value="LysM_dom_sf"/>
</dbReference>
<feature type="signal peptide" evidence="2">
    <location>
        <begin position="1"/>
        <end position="23"/>
    </location>
</feature>
<name>A0A2A9ENV1_9MICO</name>
<reference evidence="4 5" key="1">
    <citation type="submission" date="2017-10" db="EMBL/GenBank/DDBJ databases">
        <title>Sequencing the genomes of 1000 actinobacteria strains.</title>
        <authorList>
            <person name="Klenk H.-P."/>
        </authorList>
    </citation>
    <scope>NUCLEOTIDE SEQUENCE [LARGE SCALE GENOMIC DNA]</scope>
    <source>
        <strain evidence="4 5">DSM 21838</strain>
    </source>
</reference>
<gene>
    <name evidence="4" type="ORF">ATJ97_2452</name>
</gene>
<feature type="region of interest" description="Disordered" evidence="1">
    <location>
        <begin position="29"/>
        <end position="61"/>
    </location>
</feature>
<keyword evidence="5" id="KW-1185">Reference proteome</keyword>
<feature type="domain" description="LysM" evidence="3">
    <location>
        <begin position="108"/>
        <end position="154"/>
    </location>
</feature>
<keyword evidence="2" id="KW-0732">Signal</keyword>
<dbReference type="PROSITE" id="PS51257">
    <property type="entry name" value="PROKAR_LIPOPROTEIN"/>
    <property type="match status" value="1"/>
</dbReference>
<evidence type="ECO:0000313" key="4">
    <source>
        <dbReference type="EMBL" id="PFG39932.1"/>
    </source>
</evidence>
<accession>A0A2A9ENV1</accession>
<feature type="chain" id="PRO_5039321032" description="LysM domain-containing protein" evidence="2">
    <location>
        <begin position="24"/>
        <end position="182"/>
    </location>
</feature>
<dbReference type="InterPro" id="IPR018392">
    <property type="entry name" value="LysM"/>
</dbReference>
<protein>
    <recommendedName>
        <fullName evidence="3">LysM domain-containing protein</fullName>
    </recommendedName>
</protein>
<dbReference type="Gene3D" id="3.10.350.10">
    <property type="entry name" value="LysM domain"/>
    <property type="match status" value="1"/>
</dbReference>
<organism evidence="4 5">
    <name type="scientific">Georgenia soli</name>
    <dbReference type="NCBI Taxonomy" id="638953"/>
    <lineage>
        <taxon>Bacteria</taxon>
        <taxon>Bacillati</taxon>
        <taxon>Actinomycetota</taxon>
        <taxon>Actinomycetes</taxon>
        <taxon>Micrococcales</taxon>
        <taxon>Bogoriellaceae</taxon>
        <taxon>Georgenia</taxon>
    </lineage>
</organism>
<comment type="caution">
    <text evidence="4">The sequence shown here is derived from an EMBL/GenBank/DDBJ whole genome shotgun (WGS) entry which is preliminary data.</text>
</comment>
<dbReference type="PROSITE" id="PS51782">
    <property type="entry name" value="LYSM"/>
    <property type="match status" value="1"/>
</dbReference>